<evidence type="ECO:0000259" key="1">
    <source>
        <dbReference type="PROSITE" id="PS50883"/>
    </source>
</evidence>
<dbReference type="AlphaFoldDB" id="A0A7C2Z2Z9"/>
<dbReference type="PANTHER" id="PTHR33121">
    <property type="entry name" value="CYCLIC DI-GMP PHOSPHODIESTERASE PDEF"/>
    <property type="match status" value="1"/>
</dbReference>
<dbReference type="SMART" id="SM00267">
    <property type="entry name" value="GGDEF"/>
    <property type="match status" value="1"/>
</dbReference>
<sequence length="695" mass="80798">MLILLFKKGKEISLDWNTVVEDTGIRLRLGERRGRLLKDINGMPVNVFYEIFLQQEKGKGFLNHTFISPSYESVYRKIVYDALFMDEEGLHFAKSVDRVKEMNVGMVSKALHQYLIEKIGPFFESIDQRFMVLYCAGRLASLGEASKKEIEKYKRAIGFLSYGEVVTYNRKALFLNWSCVYLFFESSIHLPPVEPDTTPLELTRRFTELGQILTDLFMKDMVMAVVDMNENLIFYNKMLSFLFDSEEDIKDYLVRWSKSAKEKKKTTSRIHHLQSKSKNFYFRVYSIPYRDFIILTIEDFTKYASLEILERNLRINPITGLPTRHSIQYENKASCFTLDIQNFGSISLYYSEDIANQLLTEVSSILSDYAHSFNLMLYHTGIDEFTLISKDLGPEELYLKASIIMKALSSIKYTSMGINVQFKGAISYGTPKDAIKFNNYAIKTYGGNLLLFTEEAMNSVLNENFELIKIVNAVNKGNIKVLLQPIYDKRKKLTTYEVFGRVFEVDEELKIHWRAFKGVDAYKRFTEMVVERVLENSFKLRGKKLHFNLSKENLSDTYHIERLINFFKKLTQEGIKASIELVEWSEYSHELKDVIRYLKKNGVSVGIDDFGVGYYDLSSLGELDIDYIKLDKSFLEKGLKNSRLSFLIENLIKYARAEKIYTVAEGVEDKRMFEFCLRLGVDYFQGFLLGGLEEL</sequence>
<dbReference type="GO" id="GO:0071111">
    <property type="term" value="F:cyclic-guanylate-specific phosphodiesterase activity"/>
    <property type="evidence" value="ECO:0007669"/>
    <property type="project" value="InterPro"/>
</dbReference>
<dbReference type="InterPro" id="IPR035919">
    <property type="entry name" value="EAL_sf"/>
</dbReference>
<dbReference type="InterPro" id="IPR000160">
    <property type="entry name" value="GGDEF_dom"/>
</dbReference>
<dbReference type="SUPFAM" id="SSF141868">
    <property type="entry name" value="EAL domain-like"/>
    <property type="match status" value="1"/>
</dbReference>
<dbReference type="SMART" id="SM00052">
    <property type="entry name" value="EAL"/>
    <property type="match status" value="1"/>
</dbReference>
<protein>
    <submittedName>
        <fullName evidence="3">GGDEF domain-containing protein</fullName>
    </submittedName>
</protein>
<comment type="caution">
    <text evidence="3">The sequence shown here is derived from an EMBL/GenBank/DDBJ whole genome shotgun (WGS) entry which is preliminary data.</text>
</comment>
<evidence type="ECO:0000259" key="2">
    <source>
        <dbReference type="PROSITE" id="PS50887"/>
    </source>
</evidence>
<dbReference type="InterPro" id="IPR043128">
    <property type="entry name" value="Rev_trsase/Diguanyl_cyclase"/>
</dbReference>
<evidence type="ECO:0000313" key="3">
    <source>
        <dbReference type="EMBL" id="HEW45723.1"/>
    </source>
</evidence>
<feature type="domain" description="GGDEF" evidence="2">
    <location>
        <begin position="331"/>
        <end position="455"/>
    </location>
</feature>
<dbReference type="InterPro" id="IPR001633">
    <property type="entry name" value="EAL_dom"/>
</dbReference>
<feature type="domain" description="EAL" evidence="1">
    <location>
        <begin position="463"/>
        <end position="695"/>
    </location>
</feature>
<name>A0A7C2Z2Z9_9AQUI</name>
<proteinExistence type="predicted"/>
<dbReference type="Gene3D" id="3.20.20.450">
    <property type="entry name" value="EAL domain"/>
    <property type="match status" value="1"/>
</dbReference>
<dbReference type="EMBL" id="DSFP01000032">
    <property type="protein sequence ID" value="HEW45723.1"/>
    <property type="molecule type" value="Genomic_DNA"/>
</dbReference>
<dbReference type="PANTHER" id="PTHR33121:SF71">
    <property type="entry name" value="OXYGEN SENSOR PROTEIN DOSP"/>
    <property type="match status" value="1"/>
</dbReference>
<organism evidence="3">
    <name type="scientific">Hydrogenobacter sp</name>
    <dbReference type="NCBI Taxonomy" id="2152829"/>
    <lineage>
        <taxon>Bacteria</taxon>
        <taxon>Pseudomonadati</taxon>
        <taxon>Aquificota</taxon>
        <taxon>Aquificia</taxon>
        <taxon>Aquificales</taxon>
        <taxon>Aquificaceae</taxon>
        <taxon>Hydrogenobacter</taxon>
    </lineage>
</organism>
<dbReference type="PROSITE" id="PS50883">
    <property type="entry name" value="EAL"/>
    <property type="match status" value="1"/>
</dbReference>
<dbReference type="Gene3D" id="3.30.70.270">
    <property type="match status" value="1"/>
</dbReference>
<dbReference type="PROSITE" id="PS50887">
    <property type="entry name" value="GGDEF"/>
    <property type="match status" value="1"/>
</dbReference>
<dbReference type="CDD" id="cd01948">
    <property type="entry name" value="EAL"/>
    <property type="match status" value="1"/>
</dbReference>
<dbReference type="Pfam" id="PF00563">
    <property type="entry name" value="EAL"/>
    <property type="match status" value="1"/>
</dbReference>
<dbReference type="InterPro" id="IPR029787">
    <property type="entry name" value="Nucleotide_cyclase"/>
</dbReference>
<reference evidence="3" key="1">
    <citation type="journal article" date="2020" name="mSystems">
        <title>Genome- and Community-Level Interaction Insights into Carbon Utilization and Element Cycling Functions of Hydrothermarchaeota in Hydrothermal Sediment.</title>
        <authorList>
            <person name="Zhou Z."/>
            <person name="Liu Y."/>
            <person name="Xu W."/>
            <person name="Pan J."/>
            <person name="Luo Z.H."/>
            <person name="Li M."/>
        </authorList>
    </citation>
    <scope>NUCLEOTIDE SEQUENCE [LARGE SCALE GENOMIC DNA]</scope>
    <source>
        <strain evidence="3">SpSt-132</strain>
    </source>
</reference>
<gene>
    <name evidence="3" type="ORF">ENO47_03510</name>
</gene>
<accession>A0A7C2Z2Z9</accession>
<dbReference type="SUPFAM" id="SSF55073">
    <property type="entry name" value="Nucleotide cyclase"/>
    <property type="match status" value="1"/>
</dbReference>
<dbReference type="InterPro" id="IPR050706">
    <property type="entry name" value="Cyclic-di-GMP_PDE-like"/>
</dbReference>